<dbReference type="InterPro" id="IPR002575">
    <property type="entry name" value="Aminoglycoside_PTrfase"/>
</dbReference>
<organism evidence="2">
    <name type="scientific">Streptomyces sp. Y1</name>
    <dbReference type="NCBI Taxonomy" id="3238634"/>
    <lineage>
        <taxon>Bacteria</taxon>
        <taxon>Bacillati</taxon>
        <taxon>Actinomycetota</taxon>
        <taxon>Actinomycetes</taxon>
        <taxon>Kitasatosporales</taxon>
        <taxon>Streptomycetaceae</taxon>
        <taxon>Streptomyces</taxon>
    </lineage>
</organism>
<sequence>MDYPSGGFTPGIAARLRLADGGRVFIKGVPAEDRTAGMYRAEAAVGPHLPSGVAPALLWTVETGGWLVLGFEDVDGTTPEIAPGSAGLGAVLATVGELGGLLTPCPAGQTGPFSVLAGTLAGCWERLAEGGLDGWDQEHAPELVALDDPAALVRATEGDTLLHCDLRADNMLLSDGRVRVIDWSWFARGAAWVDAAFFLPQLMLAGHAAASAEHLLAEQVPAWREAPEDGVLAFAAAITGYWAWQQRTGPGGALGAYRGRAAAAGREWIAHRTGWNTPVPVTL</sequence>
<dbReference type="Pfam" id="PF01636">
    <property type="entry name" value="APH"/>
    <property type="match status" value="1"/>
</dbReference>
<gene>
    <name evidence="2" type="ORF">AB2U05_33800</name>
</gene>
<evidence type="ECO:0000259" key="1">
    <source>
        <dbReference type="Pfam" id="PF01636"/>
    </source>
</evidence>
<dbReference type="AlphaFoldDB" id="A0AB39TV82"/>
<name>A0AB39TV82_9ACTN</name>
<evidence type="ECO:0000313" key="2">
    <source>
        <dbReference type="EMBL" id="XDQ83131.1"/>
    </source>
</evidence>
<dbReference type="InterPro" id="IPR011009">
    <property type="entry name" value="Kinase-like_dom_sf"/>
</dbReference>
<dbReference type="Gene3D" id="3.90.1200.10">
    <property type="match status" value="1"/>
</dbReference>
<dbReference type="SUPFAM" id="SSF56112">
    <property type="entry name" value="Protein kinase-like (PK-like)"/>
    <property type="match status" value="1"/>
</dbReference>
<feature type="domain" description="Aminoglycoside phosphotransferase" evidence="1">
    <location>
        <begin position="20"/>
        <end position="224"/>
    </location>
</feature>
<protein>
    <submittedName>
        <fullName evidence="2">Phosphotransferase</fullName>
    </submittedName>
</protein>
<dbReference type="RefSeq" id="WP_157882306.1">
    <property type="nucleotide sequence ID" value="NZ_CP163445.1"/>
</dbReference>
<accession>A0AB39TV82</accession>
<reference evidence="2" key="1">
    <citation type="submission" date="2024-07" db="EMBL/GenBank/DDBJ databases">
        <authorList>
            <person name="Yu S.T."/>
        </authorList>
    </citation>
    <scope>NUCLEOTIDE SEQUENCE</scope>
    <source>
        <strain evidence="2">Y1</strain>
    </source>
</reference>
<dbReference type="EMBL" id="CP163445">
    <property type="protein sequence ID" value="XDQ83131.1"/>
    <property type="molecule type" value="Genomic_DNA"/>
</dbReference>
<proteinExistence type="predicted"/>